<accession>A0A922EQE8</accession>
<dbReference type="EMBL" id="CM031830">
    <property type="protein sequence ID" value="KAG6706990.1"/>
    <property type="molecule type" value="Genomic_DNA"/>
</dbReference>
<sequence length="301" mass="32085">MFLNIIFFLISRATSHNTNVLFFFFFFHLPPPSSSSSSNLSKKIYLPYSCSCCRHHSRSPTAHHPEHHAHCSGLSTFKLGSSCAAPGALCSLHHVRDAAAAGVRSTWCEPQQVRCSTSCAAAPGALLHLSGFSVGSSGARSTSVLRRWCAQHPCTGRVERAAPVRFAAPPAHTAVRRWCAGGERSTTLPTAPQGARSTMAVRPLSASYWSALHLVQVGCLGQPCKLAPTISHQRTSRLQKLGQHSVVVVDSAPGSTQTVRDVTPRSRGSCCRAAPSGVAHRAAQLAAFCVACAARSERHGK</sequence>
<evidence type="ECO:0000313" key="1">
    <source>
        <dbReference type="EMBL" id="KAG6706990.1"/>
    </source>
</evidence>
<organism evidence="1 2">
    <name type="scientific">Carya illinoinensis</name>
    <name type="common">Pecan</name>
    <dbReference type="NCBI Taxonomy" id="32201"/>
    <lineage>
        <taxon>Eukaryota</taxon>
        <taxon>Viridiplantae</taxon>
        <taxon>Streptophyta</taxon>
        <taxon>Embryophyta</taxon>
        <taxon>Tracheophyta</taxon>
        <taxon>Spermatophyta</taxon>
        <taxon>Magnoliopsida</taxon>
        <taxon>eudicotyledons</taxon>
        <taxon>Gunneridae</taxon>
        <taxon>Pentapetalae</taxon>
        <taxon>rosids</taxon>
        <taxon>fabids</taxon>
        <taxon>Fagales</taxon>
        <taxon>Juglandaceae</taxon>
        <taxon>Carya</taxon>
    </lineage>
</organism>
<proteinExistence type="predicted"/>
<protein>
    <submittedName>
        <fullName evidence="1">Uncharacterized protein</fullName>
    </submittedName>
</protein>
<gene>
    <name evidence="1" type="ORF">I3842_06G009800</name>
</gene>
<name>A0A922EQE8_CARIL</name>
<dbReference type="Proteomes" id="UP000811246">
    <property type="component" value="Chromosome 6"/>
</dbReference>
<comment type="caution">
    <text evidence="1">The sequence shown here is derived from an EMBL/GenBank/DDBJ whole genome shotgun (WGS) entry which is preliminary data.</text>
</comment>
<dbReference type="AlphaFoldDB" id="A0A922EQE8"/>
<evidence type="ECO:0000313" key="2">
    <source>
        <dbReference type="Proteomes" id="UP000811246"/>
    </source>
</evidence>
<reference evidence="1" key="1">
    <citation type="submission" date="2021-01" db="EMBL/GenBank/DDBJ databases">
        <authorList>
            <person name="Lovell J.T."/>
            <person name="Bentley N."/>
            <person name="Bhattarai G."/>
            <person name="Jenkins J.W."/>
            <person name="Sreedasyam A."/>
            <person name="Alarcon Y."/>
            <person name="Bock C."/>
            <person name="Boston L."/>
            <person name="Carlson J."/>
            <person name="Cervantes K."/>
            <person name="Clermont K."/>
            <person name="Krom N."/>
            <person name="Kubenka K."/>
            <person name="Mamidi S."/>
            <person name="Mattison C."/>
            <person name="Monteros M."/>
            <person name="Pisani C."/>
            <person name="Plott C."/>
            <person name="Rajasekar S."/>
            <person name="Rhein H.S."/>
            <person name="Rohla C."/>
            <person name="Song M."/>
            <person name="Hilaire R.S."/>
            <person name="Shu S."/>
            <person name="Wells L."/>
            <person name="Wang X."/>
            <person name="Webber J."/>
            <person name="Heerema R.J."/>
            <person name="Klein P."/>
            <person name="Conner P."/>
            <person name="Grauke L."/>
            <person name="Grimwood J."/>
            <person name="Schmutz J."/>
            <person name="Randall J.J."/>
        </authorList>
    </citation>
    <scope>NUCLEOTIDE SEQUENCE</scope>
    <source>
        <tissue evidence="1">Leaf</tissue>
    </source>
</reference>